<dbReference type="EMBL" id="CAFBLT010000001">
    <property type="protein sequence ID" value="CAB4867493.1"/>
    <property type="molecule type" value="Genomic_DNA"/>
</dbReference>
<proteinExistence type="predicted"/>
<sequence length="76" mass="8424">MRSLVLQLVVFAEGGDDVDVVEVVADLPVEVVVDEDEEVEDDPHAPRKIATAKSETGRKRLLIVLNVTPPRHFFMA</sequence>
<name>A0A6J7DJU0_9ZZZZ</name>
<evidence type="ECO:0000313" key="1">
    <source>
        <dbReference type="EMBL" id="CAB4819621.1"/>
    </source>
</evidence>
<organism evidence="2">
    <name type="scientific">freshwater metagenome</name>
    <dbReference type="NCBI Taxonomy" id="449393"/>
    <lineage>
        <taxon>unclassified sequences</taxon>
        <taxon>metagenomes</taxon>
        <taxon>ecological metagenomes</taxon>
    </lineage>
</organism>
<dbReference type="EMBL" id="CAFBPM010000003">
    <property type="protein sequence ID" value="CAB5013864.1"/>
    <property type="molecule type" value="Genomic_DNA"/>
</dbReference>
<dbReference type="AlphaFoldDB" id="A0A6J7DJU0"/>
<dbReference type="EMBL" id="CAFABE010000009">
    <property type="protein sequence ID" value="CAB4819621.1"/>
    <property type="molecule type" value="Genomic_DNA"/>
</dbReference>
<protein>
    <submittedName>
        <fullName evidence="2">Unannotated protein</fullName>
    </submittedName>
</protein>
<accession>A0A6J7DJU0</accession>
<gene>
    <name evidence="1" type="ORF">UFOPK3164_00321</name>
    <name evidence="2" type="ORF">UFOPK3427_00584</name>
    <name evidence="3" type="ORF">UFOPK4112_00473</name>
</gene>
<evidence type="ECO:0000313" key="2">
    <source>
        <dbReference type="EMBL" id="CAB4867493.1"/>
    </source>
</evidence>
<reference evidence="2" key="1">
    <citation type="submission" date="2020-05" db="EMBL/GenBank/DDBJ databases">
        <authorList>
            <person name="Chiriac C."/>
            <person name="Salcher M."/>
            <person name="Ghai R."/>
            <person name="Kavagutti S V."/>
        </authorList>
    </citation>
    <scope>NUCLEOTIDE SEQUENCE</scope>
</reference>
<evidence type="ECO:0000313" key="3">
    <source>
        <dbReference type="EMBL" id="CAB5013864.1"/>
    </source>
</evidence>